<sequence>MDLKSKNAADNPAEENEQPTQRLTVPDRQLRPIDEEQVVEGDQLSNAIPDSETTEIMNVAHLRKVVKDIPAYTDVEADQQFIVPLPVAARKMHFINYKYKEPKSPQQKSSTFVAQRQWAIPAGRRRHNRSKKVALPLASAIILLLGGGIGFYYIGISMTHANGNKPAIVAQVSTPTIASVQTLPVKNGAITSAPWSQDDSIETAYIDATGHIQQLKSIDGLNWHQLDITQTTGAAVANGNVLASYSWDKGSSQQIAYIDVLGHIHLLWIGEDGHWQVVDITQRANAPLANGKSLVGYQWLVDDSQHVVYIDQQKHIQEIVSTDGVEWQAIDLTKLTNTATPASDAISAFTWSKDQSRHVAYVAANKHVMELNYVSGGSWQGHDLTRLYGAPLSNGNTIVGSEWRTTGTLLIDYIDENKHIQELLSTTSNVWNLRDLTTLASRPLASGNSLAAYDWPQGNLRIVVYVDENKHIQELSLPPYDRWQGTDITQSAGASLASDTGVIGYDWFARGSKTVVFVDSNNQVQSIIGLVGGKWKMVNW</sequence>
<feature type="transmembrane region" description="Helical" evidence="2">
    <location>
        <begin position="133"/>
        <end position="154"/>
    </location>
</feature>
<dbReference type="AlphaFoldDB" id="A0A402B554"/>
<keyword evidence="2" id="KW-0472">Membrane</keyword>
<dbReference type="Gene3D" id="2.120.10.70">
    <property type="entry name" value="Fucose-specific lectin"/>
    <property type="match status" value="2"/>
</dbReference>
<name>A0A402B554_9CHLR</name>
<keyword evidence="2" id="KW-0812">Transmembrane</keyword>
<protein>
    <submittedName>
        <fullName evidence="3">Uncharacterized protein</fullName>
    </submittedName>
</protein>
<keyword evidence="2" id="KW-1133">Transmembrane helix</keyword>
<dbReference type="SUPFAM" id="SSF89372">
    <property type="entry name" value="Fucose-specific lectin"/>
    <property type="match status" value="1"/>
</dbReference>
<evidence type="ECO:0000313" key="3">
    <source>
        <dbReference type="EMBL" id="GCE26465.1"/>
    </source>
</evidence>
<dbReference type="EMBL" id="BIFT01000001">
    <property type="protein sequence ID" value="GCE26465.1"/>
    <property type="molecule type" value="Genomic_DNA"/>
</dbReference>
<evidence type="ECO:0000256" key="2">
    <source>
        <dbReference type="SAM" id="Phobius"/>
    </source>
</evidence>
<dbReference type="OrthoDB" id="152624at2"/>
<dbReference type="RefSeq" id="WP_126626917.1">
    <property type="nucleotide sequence ID" value="NZ_BIFT01000001.1"/>
</dbReference>
<gene>
    <name evidence="3" type="ORF">KDA_19490</name>
</gene>
<dbReference type="Proteomes" id="UP000287171">
    <property type="component" value="Unassembled WGS sequence"/>
</dbReference>
<reference evidence="4" key="1">
    <citation type="submission" date="2018-12" db="EMBL/GenBank/DDBJ databases">
        <title>Tengunoibacter tsumagoiensis gen. nov., sp. nov., Dictyobacter kobayashii sp. nov., D. alpinus sp. nov., and D. joshuensis sp. nov. and description of Dictyobacteraceae fam. nov. within the order Ktedonobacterales isolated from Tengu-no-mugimeshi.</title>
        <authorList>
            <person name="Wang C.M."/>
            <person name="Zheng Y."/>
            <person name="Sakai Y."/>
            <person name="Toyoda A."/>
            <person name="Minakuchi Y."/>
            <person name="Abe K."/>
            <person name="Yokota A."/>
            <person name="Yabe S."/>
        </authorList>
    </citation>
    <scope>NUCLEOTIDE SEQUENCE [LARGE SCALE GENOMIC DNA]</scope>
    <source>
        <strain evidence="4">Uno16</strain>
    </source>
</reference>
<keyword evidence="4" id="KW-1185">Reference proteome</keyword>
<organism evidence="3 4">
    <name type="scientific">Dictyobacter alpinus</name>
    <dbReference type="NCBI Taxonomy" id="2014873"/>
    <lineage>
        <taxon>Bacteria</taxon>
        <taxon>Bacillati</taxon>
        <taxon>Chloroflexota</taxon>
        <taxon>Ktedonobacteria</taxon>
        <taxon>Ktedonobacterales</taxon>
        <taxon>Dictyobacteraceae</taxon>
        <taxon>Dictyobacter</taxon>
    </lineage>
</organism>
<evidence type="ECO:0000256" key="1">
    <source>
        <dbReference type="SAM" id="MobiDB-lite"/>
    </source>
</evidence>
<accession>A0A402B554</accession>
<proteinExistence type="predicted"/>
<comment type="caution">
    <text evidence="3">The sequence shown here is derived from an EMBL/GenBank/DDBJ whole genome shotgun (WGS) entry which is preliminary data.</text>
</comment>
<feature type="region of interest" description="Disordered" evidence="1">
    <location>
        <begin position="1"/>
        <end position="29"/>
    </location>
</feature>
<evidence type="ECO:0000313" key="4">
    <source>
        <dbReference type="Proteomes" id="UP000287171"/>
    </source>
</evidence>